<evidence type="ECO:0000313" key="3">
    <source>
        <dbReference type="Proteomes" id="UP000214746"/>
    </source>
</evidence>
<evidence type="ECO:0000313" key="2">
    <source>
        <dbReference type="EMBL" id="PZE20588.1"/>
    </source>
</evidence>
<keyword evidence="1" id="KW-0812">Transmembrane</keyword>
<keyword evidence="3" id="KW-1185">Reference proteome</keyword>
<dbReference type="Proteomes" id="UP000214746">
    <property type="component" value="Unassembled WGS sequence"/>
</dbReference>
<keyword evidence="1" id="KW-0472">Membrane</keyword>
<accession>A0A2W1P0I0</accession>
<dbReference type="AlphaFoldDB" id="A0A2W1P0I0"/>
<name>A0A2W1P0I0_PAEXE</name>
<dbReference type="InterPro" id="IPR027056">
    <property type="entry name" value="Gluconate_2DH_su3"/>
</dbReference>
<dbReference type="OrthoDB" id="8400810at2"/>
<dbReference type="EMBL" id="NHRJ02000006">
    <property type="protein sequence ID" value="PZE20588.1"/>
    <property type="molecule type" value="Genomic_DNA"/>
</dbReference>
<dbReference type="PROSITE" id="PS51318">
    <property type="entry name" value="TAT"/>
    <property type="match status" value="1"/>
</dbReference>
<dbReference type="Pfam" id="PF13618">
    <property type="entry name" value="Gluconate_2-dh3"/>
    <property type="match status" value="1"/>
</dbReference>
<gene>
    <name evidence="2" type="ORF">CBW46_012530</name>
</gene>
<reference evidence="2" key="1">
    <citation type="submission" date="2018-06" db="EMBL/GenBank/DDBJ databases">
        <title>Paenibacillus xerothermodurans sp. nov. an extremely dry heat resistant spore forming bacterium isolated from the soil of Cape Canaveral, Florida.</title>
        <authorList>
            <person name="Seuylemezian A."/>
            <person name="Kaur N."/>
            <person name="Patil P."/>
            <person name="Patil P."/>
            <person name="Mayilraj S."/>
            <person name="Vaishampayan P."/>
        </authorList>
    </citation>
    <scope>NUCLEOTIDE SEQUENCE [LARGE SCALE GENOMIC DNA]</scope>
    <source>
        <strain evidence="2">ATCC 27380</strain>
    </source>
</reference>
<keyword evidence="1" id="KW-1133">Transmembrane helix</keyword>
<comment type="caution">
    <text evidence="2">The sequence shown here is derived from an EMBL/GenBank/DDBJ whole genome shotgun (WGS) entry which is preliminary data.</text>
</comment>
<organism evidence="2 3">
    <name type="scientific">Paenibacillus xerothermodurans</name>
    <dbReference type="NCBI Taxonomy" id="1977292"/>
    <lineage>
        <taxon>Bacteria</taxon>
        <taxon>Bacillati</taxon>
        <taxon>Bacillota</taxon>
        <taxon>Bacilli</taxon>
        <taxon>Bacillales</taxon>
        <taxon>Paenibacillaceae</taxon>
        <taxon>Paenibacillus</taxon>
    </lineage>
</organism>
<dbReference type="NCBIfam" id="TIGR01409">
    <property type="entry name" value="TAT_signal_seq"/>
    <property type="match status" value="1"/>
</dbReference>
<proteinExistence type="predicted"/>
<feature type="transmembrane region" description="Helical" evidence="1">
    <location>
        <begin position="28"/>
        <end position="47"/>
    </location>
</feature>
<sequence length="256" mass="28914">MINIREATVVSEKDQPQSNSRRNFLKNSGIAIGGAVIGGAAISSVFLGRKTQQAQPAAPKPVEYNQALMFFNQEQYQITEAAAERIFPKDELGPGAKELGVAFYIDHQLASPWGINARDYMMGPFVKGEPTQGNQSQMRRADLFLLGLQGLKDYSQKKYNKDFQNLAENEQNDVLKVFEKGEEFTLNGATTKSFFSLLRSYTIEGVYSDPMYGGNKDMMGWKMRNYPGNQMSYTDLIEKDEFIKMEPMSLRDHMSH</sequence>
<dbReference type="InterPro" id="IPR006311">
    <property type="entry name" value="TAT_signal"/>
</dbReference>
<dbReference type="InterPro" id="IPR019546">
    <property type="entry name" value="TAT_signal_bac_arc"/>
</dbReference>
<evidence type="ECO:0000256" key="1">
    <source>
        <dbReference type="SAM" id="Phobius"/>
    </source>
</evidence>
<protein>
    <submittedName>
        <fullName evidence="2">Gluconate 2-dehydrogenase subunit 3 family protein</fullName>
    </submittedName>
</protein>